<protein>
    <submittedName>
        <fullName evidence="1">Uncharacterized protein</fullName>
    </submittedName>
</protein>
<comment type="caution">
    <text evidence="1">The sequence shown here is derived from an EMBL/GenBank/DDBJ whole genome shotgun (WGS) entry which is preliminary data.</text>
</comment>
<reference evidence="1 2" key="1">
    <citation type="submission" date="2006-02" db="EMBL/GenBank/DDBJ databases">
        <authorList>
            <person name="Moran M.A."/>
            <person name="Kjelleberg S."/>
            <person name="Egan S."/>
            <person name="Saunders N."/>
            <person name="Thomas T."/>
            <person name="Ferriera S."/>
            <person name="Johnson J."/>
            <person name="Kravitz S."/>
            <person name="Halpern A."/>
            <person name="Remington K."/>
            <person name="Beeson K."/>
            <person name="Tran B."/>
            <person name="Rogers Y.-H."/>
            <person name="Friedman R."/>
            <person name="Venter J.C."/>
        </authorList>
    </citation>
    <scope>NUCLEOTIDE SEQUENCE [LARGE SCALE GENOMIC DNA]</scope>
    <source>
        <strain evidence="1 2">D2</strain>
    </source>
</reference>
<gene>
    <name evidence="1" type="ORF">PTD2_04051</name>
</gene>
<dbReference type="STRING" id="87626.PTD2_04051"/>
<proteinExistence type="predicted"/>
<organism evidence="1 2">
    <name type="scientific">Pseudoalteromonas tunicata D2</name>
    <dbReference type="NCBI Taxonomy" id="87626"/>
    <lineage>
        <taxon>Bacteria</taxon>
        <taxon>Pseudomonadati</taxon>
        <taxon>Pseudomonadota</taxon>
        <taxon>Gammaproteobacteria</taxon>
        <taxon>Alteromonadales</taxon>
        <taxon>Pseudoalteromonadaceae</taxon>
        <taxon>Pseudoalteromonas</taxon>
    </lineage>
</organism>
<sequence length="46" mass="4931">MKLLVENAIQHGFSQSAAPAILQITIMNETSKQYPNACVISVKNAG</sequence>
<dbReference type="HOGENOM" id="CLU_3188029_0_0_6"/>
<dbReference type="AlphaFoldDB" id="A4C581"/>
<dbReference type="Proteomes" id="UP000006201">
    <property type="component" value="Unassembled WGS sequence"/>
</dbReference>
<accession>A4C581</accession>
<evidence type="ECO:0000313" key="1">
    <source>
        <dbReference type="EMBL" id="EAR30713.1"/>
    </source>
</evidence>
<keyword evidence="2" id="KW-1185">Reference proteome</keyword>
<name>A4C581_9GAMM</name>
<evidence type="ECO:0000313" key="2">
    <source>
        <dbReference type="Proteomes" id="UP000006201"/>
    </source>
</evidence>
<dbReference type="EMBL" id="AAOH01000001">
    <property type="protein sequence ID" value="EAR30713.1"/>
    <property type="molecule type" value="Genomic_DNA"/>
</dbReference>